<keyword evidence="4" id="KW-0255">Endonuclease</keyword>
<evidence type="ECO:0000259" key="6">
    <source>
        <dbReference type="Pfam" id="PF00078"/>
    </source>
</evidence>
<evidence type="ECO:0000313" key="9">
    <source>
        <dbReference type="Proteomes" id="UP000198211"/>
    </source>
</evidence>
<name>A0A225WVE4_9STRA</name>
<dbReference type="InterPro" id="IPR050951">
    <property type="entry name" value="Retrovirus_Pol_polyprotein"/>
</dbReference>
<dbReference type="PANTHER" id="PTHR37984">
    <property type="entry name" value="PROTEIN CBG26694"/>
    <property type="match status" value="1"/>
</dbReference>
<evidence type="ECO:0000259" key="7">
    <source>
        <dbReference type="Pfam" id="PF17919"/>
    </source>
</evidence>
<dbReference type="GO" id="GO:0016779">
    <property type="term" value="F:nucleotidyltransferase activity"/>
    <property type="evidence" value="ECO:0007669"/>
    <property type="project" value="UniProtKB-KW"/>
</dbReference>
<dbReference type="SUPFAM" id="SSF50630">
    <property type="entry name" value="Acid proteases"/>
    <property type="match status" value="1"/>
</dbReference>
<feature type="domain" description="Reverse transcriptase/retrotransposon-derived protein RNase H-like" evidence="7">
    <location>
        <begin position="402"/>
        <end position="495"/>
    </location>
</feature>
<dbReference type="Gene3D" id="3.30.70.270">
    <property type="match status" value="1"/>
</dbReference>
<dbReference type="EMBL" id="NBNE01000201">
    <property type="protein sequence ID" value="OWZ21652.1"/>
    <property type="molecule type" value="Genomic_DNA"/>
</dbReference>
<evidence type="ECO:0000256" key="3">
    <source>
        <dbReference type="ARBA" id="ARBA00022722"/>
    </source>
</evidence>
<protein>
    <submittedName>
        <fullName evidence="8">Gag-pol fusion protein</fullName>
    </submittedName>
</protein>
<dbReference type="Gene3D" id="3.10.10.10">
    <property type="entry name" value="HIV Type 1 Reverse Transcriptase, subunit A, domain 1"/>
    <property type="match status" value="1"/>
</dbReference>
<accession>A0A225WVE4</accession>
<dbReference type="InterPro" id="IPR021109">
    <property type="entry name" value="Peptidase_aspartic_dom_sf"/>
</dbReference>
<keyword evidence="3" id="KW-0540">Nuclease</keyword>
<dbReference type="STRING" id="4795.A0A225WVE4"/>
<keyword evidence="9" id="KW-1185">Reference proteome</keyword>
<evidence type="ECO:0000256" key="1">
    <source>
        <dbReference type="ARBA" id="ARBA00022679"/>
    </source>
</evidence>
<dbReference type="PANTHER" id="PTHR37984:SF5">
    <property type="entry name" value="PROTEIN NYNRIN-LIKE"/>
    <property type="match status" value="1"/>
</dbReference>
<sequence>MVVQIQVGKTRVTALLDTGCTSSAMDRATATIAKQDINLRPAVANFLNADGSPGTTTHNVEATFKMLDFSHSRTCSHEFRVADKLLYPVMLGRDFMQEQRMVLDFDRSVIEWGGMEIPMTKPSATKSFQAAVLASDTECRAEINMDEPEEVPLESMLSEAELTQSQETEVMNLVNEFSDLFTSSLGTMKKEPYVLPLTPDAKPIASRPFPIPRAYYDATRAEIQRLIDIGVLRNHYPTKDVKGMVRSVEQPKYKSVFDVPLSYYTRVLARKTRAATAITTPLGKFVFVRLPMGVWTAPDEFQACMDEKVGDLEYVRVYLNDIMITSSSVAEHLEHHAVVFHRLRDFGLTLHRKKSKICAEVVEYLGYQLTNDGIAALPNKVAAITAIVPPRNRREPTRTFQWTSTENEAFEAVKSALAKRVLLTFPASGRPFHVFTDASKLRLSAVITQDKKPLAYWSKKCNNAQTTYPANRLELLSISVLLREFRSMLLGQELHLHTDHLNLTYSTFHDVHMMRWRLEIEEFGPIFHYIPGSNNVVADALSRLPIADTDRSELEENAPPQTIGALAETAVSELRPVDMRVVAARQADDPTLGKTEAREIAGTVVKVHPVTKKVLVPKQLQQQLVETYHDLLIHL</sequence>
<dbReference type="OrthoDB" id="110528at2759"/>
<organism evidence="8 9">
    <name type="scientific">Phytophthora megakarya</name>
    <dbReference type="NCBI Taxonomy" id="4795"/>
    <lineage>
        <taxon>Eukaryota</taxon>
        <taxon>Sar</taxon>
        <taxon>Stramenopiles</taxon>
        <taxon>Oomycota</taxon>
        <taxon>Peronosporomycetes</taxon>
        <taxon>Peronosporales</taxon>
        <taxon>Peronosporaceae</taxon>
        <taxon>Phytophthora</taxon>
    </lineage>
</organism>
<dbReference type="SUPFAM" id="SSF56672">
    <property type="entry name" value="DNA/RNA polymerases"/>
    <property type="match status" value="1"/>
</dbReference>
<dbReference type="Gene3D" id="2.40.70.10">
    <property type="entry name" value="Acid Proteases"/>
    <property type="match status" value="1"/>
</dbReference>
<comment type="caution">
    <text evidence="8">The sequence shown here is derived from an EMBL/GenBank/DDBJ whole genome shotgun (WGS) entry which is preliminary data.</text>
</comment>
<dbReference type="Pfam" id="PF00078">
    <property type="entry name" value="RVT_1"/>
    <property type="match status" value="1"/>
</dbReference>
<dbReference type="Gene3D" id="3.10.20.370">
    <property type="match status" value="1"/>
</dbReference>
<dbReference type="Proteomes" id="UP000198211">
    <property type="component" value="Unassembled WGS sequence"/>
</dbReference>
<keyword evidence="2" id="KW-0548">Nucleotidyltransferase</keyword>
<keyword evidence="5" id="KW-0511">Multifunctional enzyme</keyword>
<dbReference type="InterPro" id="IPR000477">
    <property type="entry name" value="RT_dom"/>
</dbReference>
<dbReference type="Pfam" id="PF17919">
    <property type="entry name" value="RT_RNaseH_2"/>
    <property type="match status" value="1"/>
</dbReference>
<dbReference type="CDD" id="cd09274">
    <property type="entry name" value="RNase_HI_RT_Ty3"/>
    <property type="match status" value="1"/>
</dbReference>
<dbReference type="GO" id="GO:0004519">
    <property type="term" value="F:endonuclease activity"/>
    <property type="evidence" value="ECO:0007669"/>
    <property type="project" value="UniProtKB-KW"/>
</dbReference>
<dbReference type="AlphaFoldDB" id="A0A225WVE4"/>
<evidence type="ECO:0000313" key="8">
    <source>
        <dbReference type="EMBL" id="OWZ21652.1"/>
    </source>
</evidence>
<evidence type="ECO:0000256" key="2">
    <source>
        <dbReference type="ARBA" id="ARBA00022695"/>
    </source>
</evidence>
<feature type="domain" description="Reverse transcriptase" evidence="6">
    <location>
        <begin position="245"/>
        <end position="369"/>
    </location>
</feature>
<dbReference type="CDD" id="cd00303">
    <property type="entry name" value="retropepsin_like"/>
    <property type="match status" value="1"/>
</dbReference>
<dbReference type="InterPro" id="IPR043502">
    <property type="entry name" value="DNA/RNA_pol_sf"/>
</dbReference>
<reference evidence="9" key="1">
    <citation type="submission" date="2017-03" db="EMBL/GenBank/DDBJ databases">
        <title>Phytopthora megakarya and P. palmivora, two closely related causual agents of cacao black pod achieved similar genome size and gene model numbers by different mechanisms.</title>
        <authorList>
            <person name="Ali S."/>
            <person name="Shao J."/>
            <person name="Larry D.J."/>
            <person name="Kronmiller B."/>
            <person name="Shen D."/>
            <person name="Strem M.D."/>
            <person name="Melnick R.L."/>
            <person name="Guiltinan M.J."/>
            <person name="Tyler B.M."/>
            <person name="Meinhardt L.W."/>
            <person name="Bailey B.A."/>
        </authorList>
    </citation>
    <scope>NUCLEOTIDE SEQUENCE [LARGE SCALE GENOMIC DNA]</scope>
    <source>
        <strain evidence="9">zdho120</strain>
    </source>
</reference>
<gene>
    <name evidence="8" type="ORF">PHMEG_0003762</name>
</gene>
<evidence type="ECO:0000256" key="5">
    <source>
        <dbReference type="ARBA" id="ARBA00023268"/>
    </source>
</evidence>
<proteinExistence type="predicted"/>
<keyword evidence="4" id="KW-0378">Hydrolase</keyword>
<evidence type="ECO:0000256" key="4">
    <source>
        <dbReference type="ARBA" id="ARBA00022759"/>
    </source>
</evidence>
<dbReference type="InterPro" id="IPR043128">
    <property type="entry name" value="Rev_trsase/Diguanyl_cyclase"/>
</dbReference>
<dbReference type="InterPro" id="IPR041577">
    <property type="entry name" value="RT_RNaseH_2"/>
</dbReference>
<keyword evidence="1" id="KW-0808">Transferase</keyword>
<dbReference type="CDD" id="cd01647">
    <property type="entry name" value="RT_LTR"/>
    <property type="match status" value="1"/>
</dbReference>